<dbReference type="EMBL" id="FOJN01000001">
    <property type="protein sequence ID" value="SFA37821.1"/>
    <property type="molecule type" value="Genomic_DNA"/>
</dbReference>
<dbReference type="OrthoDB" id="3473569at2"/>
<evidence type="ECO:0000313" key="3">
    <source>
        <dbReference type="Proteomes" id="UP000182054"/>
    </source>
</evidence>
<comment type="similarity">
    <text evidence="1">Belongs to the enoyl-CoA hydratase/isomerase family.</text>
</comment>
<organism evidence="2 3">
    <name type="scientific">Rhodococcoides kroppenstedtii</name>
    <dbReference type="NCBI Taxonomy" id="293050"/>
    <lineage>
        <taxon>Bacteria</taxon>
        <taxon>Bacillati</taxon>
        <taxon>Actinomycetota</taxon>
        <taxon>Actinomycetes</taxon>
        <taxon>Mycobacteriales</taxon>
        <taxon>Nocardiaceae</taxon>
        <taxon>Rhodococcoides</taxon>
    </lineage>
</organism>
<accession>A0A1I0SE77</accession>
<dbReference type="Gene3D" id="1.10.12.10">
    <property type="entry name" value="Lyase 2-enoyl-coa Hydratase, Chain A, domain 2"/>
    <property type="match status" value="1"/>
</dbReference>
<name>A0A1I0SE77_9NOCA</name>
<gene>
    <name evidence="2" type="ORF">SAMN05444374_1014</name>
</gene>
<dbReference type="SUPFAM" id="SSF52096">
    <property type="entry name" value="ClpP/crotonase"/>
    <property type="match status" value="1"/>
</dbReference>
<sequence length="263" mass="26988">MSIEETAPTEPPVAVQDGVLRVRVAAPGSGSVLDGHAMGDGARALEYLDASVGAILLVGGATNFCGGGDVAAFHAAPERGAFVHQLADRFHRFVRALAAAPVPVVAGVPGWAAGAGMSLVCHTDIAIGGRSTKLRPAYPALGFTPDGGLTWALPRIVGVRRARDILLTDAVLGSDEANRLGLLTRLVGDDVIVSEAERLARTLAAGPTATVRRTKELLLASAGASLDEQLDAETAAITASADSPDGIEGVDAFVEKRRPSFGR</sequence>
<dbReference type="InterPro" id="IPR001753">
    <property type="entry name" value="Enoyl-CoA_hydra/iso"/>
</dbReference>
<dbReference type="PANTHER" id="PTHR43459">
    <property type="entry name" value="ENOYL-COA HYDRATASE"/>
    <property type="match status" value="1"/>
</dbReference>
<dbReference type="Gene3D" id="3.90.226.10">
    <property type="entry name" value="2-enoyl-CoA Hydratase, Chain A, domain 1"/>
    <property type="match status" value="1"/>
</dbReference>
<dbReference type="GeneID" id="85484077"/>
<dbReference type="CDD" id="cd06558">
    <property type="entry name" value="crotonase-like"/>
    <property type="match status" value="1"/>
</dbReference>
<dbReference type="GO" id="GO:0016853">
    <property type="term" value="F:isomerase activity"/>
    <property type="evidence" value="ECO:0007669"/>
    <property type="project" value="UniProtKB-KW"/>
</dbReference>
<keyword evidence="2" id="KW-0413">Isomerase</keyword>
<dbReference type="PANTHER" id="PTHR43459:SF1">
    <property type="entry name" value="EG:BACN32G11.4 PROTEIN"/>
    <property type="match status" value="1"/>
</dbReference>
<dbReference type="InterPro" id="IPR029045">
    <property type="entry name" value="ClpP/crotonase-like_dom_sf"/>
</dbReference>
<dbReference type="InterPro" id="IPR014748">
    <property type="entry name" value="Enoyl-CoA_hydra_C"/>
</dbReference>
<protein>
    <submittedName>
        <fullName evidence="2">2-(1,2-epoxy-1,2-dihydrophenyl)acetyl-CoA isomerase</fullName>
    </submittedName>
</protein>
<dbReference type="Proteomes" id="UP000182054">
    <property type="component" value="Unassembled WGS sequence"/>
</dbReference>
<evidence type="ECO:0000313" key="2">
    <source>
        <dbReference type="EMBL" id="SFA37821.1"/>
    </source>
</evidence>
<dbReference type="RefSeq" id="WP_068366557.1">
    <property type="nucleotide sequence ID" value="NZ_FOJN01000001.1"/>
</dbReference>
<proteinExistence type="inferred from homology"/>
<dbReference type="Pfam" id="PF00378">
    <property type="entry name" value="ECH_1"/>
    <property type="match status" value="1"/>
</dbReference>
<dbReference type="AlphaFoldDB" id="A0A1I0SE77"/>
<reference evidence="2 3" key="1">
    <citation type="submission" date="2016-10" db="EMBL/GenBank/DDBJ databases">
        <authorList>
            <person name="de Groot N.N."/>
        </authorList>
    </citation>
    <scope>NUCLEOTIDE SEQUENCE [LARGE SCALE GENOMIC DNA]</scope>
    <source>
        <strain evidence="2 3">DSM 44908</strain>
    </source>
</reference>
<evidence type="ECO:0000256" key="1">
    <source>
        <dbReference type="ARBA" id="ARBA00005254"/>
    </source>
</evidence>